<dbReference type="EMBL" id="CM009756">
    <property type="protein sequence ID" value="PUZ45096.1"/>
    <property type="molecule type" value="Genomic_DNA"/>
</dbReference>
<proteinExistence type="predicted"/>
<evidence type="ECO:0008006" key="3">
    <source>
        <dbReference type="Google" id="ProtNLM"/>
    </source>
</evidence>
<accession>A0A2T7CP41</accession>
<dbReference type="Proteomes" id="UP000244336">
    <property type="component" value="Chromosome 8"/>
</dbReference>
<reference evidence="1 2" key="1">
    <citation type="submission" date="2018-04" db="EMBL/GenBank/DDBJ databases">
        <title>WGS assembly of Panicum hallii var. hallii HAL2.</title>
        <authorList>
            <person name="Lovell J."/>
            <person name="Jenkins J."/>
            <person name="Lowry D."/>
            <person name="Mamidi S."/>
            <person name="Sreedasyam A."/>
            <person name="Weng X."/>
            <person name="Barry K."/>
            <person name="Bonette J."/>
            <person name="Campitelli B."/>
            <person name="Daum C."/>
            <person name="Gordon S."/>
            <person name="Gould B."/>
            <person name="Lipzen A."/>
            <person name="MacQueen A."/>
            <person name="Palacio-Mejia J."/>
            <person name="Plott C."/>
            <person name="Shakirov E."/>
            <person name="Shu S."/>
            <person name="Yoshinaga Y."/>
            <person name="Zane M."/>
            <person name="Rokhsar D."/>
            <person name="Grimwood J."/>
            <person name="Schmutz J."/>
            <person name="Juenger T."/>
        </authorList>
    </citation>
    <scope>NUCLEOTIDE SEQUENCE [LARGE SCALE GENOMIC DNA]</scope>
    <source>
        <strain evidence="2">cv. HAL2</strain>
    </source>
</reference>
<sequence length="57" mass="6367">MSSTIPSCLAKGWEICESFYSPCTPSECSVYCHMRGYKSKGAHCIGRKHGEECCCQR</sequence>
<name>A0A2T7CP41_9POAL</name>
<protein>
    <recommendedName>
        <fullName evidence="3">Knottin scorpion toxin-like domain-containing protein</fullName>
    </recommendedName>
</protein>
<keyword evidence="2" id="KW-1185">Reference proteome</keyword>
<organism evidence="1 2">
    <name type="scientific">Panicum hallii var. hallii</name>
    <dbReference type="NCBI Taxonomy" id="1504633"/>
    <lineage>
        <taxon>Eukaryota</taxon>
        <taxon>Viridiplantae</taxon>
        <taxon>Streptophyta</taxon>
        <taxon>Embryophyta</taxon>
        <taxon>Tracheophyta</taxon>
        <taxon>Spermatophyta</taxon>
        <taxon>Magnoliopsida</taxon>
        <taxon>Liliopsida</taxon>
        <taxon>Poales</taxon>
        <taxon>Poaceae</taxon>
        <taxon>PACMAD clade</taxon>
        <taxon>Panicoideae</taxon>
        <taxon>Panicodae</taxon>
        <taxon>Paniceae</taxon>
        <taxon>Panicinae</taxon>
        <taxon>Panicum</taxon>
        <taxon>Panicum sect. Panicum</taxon>
    </lineage>
</organism>
<evidence type="ECO:0000313" key="2">
    <source>
        <dbReference type="Proteomes" id="UP000244336"/>
    </source>
</evidence>
<dbReference type="Gramene" id="PUZ45096">
    <property type="protein sequence ID" value="PUZ45096"/>
    <property type="gene ID" value="GQ55_8G192900"/>
</dbReference>
<evidence type="ECO:0000313" key="1">
    <source>
        <dbReference type="EMBL" id="PUZ45096.1"/>
    </source>
</evidence>
<dbReference type="AlphaFoldDB" id="A0A2T7CP41"/>
<gene>
    <name evidence="1" type="ORF">GQ55_8G192900</name>
</gene>